<feature type="region of interest" description="Disordered" evidence="1">
    <location>
        <begin position="78"/>
        <end position="112"/>
    </location>
</feature>
<keyword evidence="2" id="KW-1133">Transmembrane helix</keyword>
<feature type="compositionally biased region" description="Basic and acidic residues" evidence="1">
    <location>
        <begin position="146"/>
        <end position="162"/>
    </location>
</feature>
<evidence type="ECO:0000256" key="2">
    <source>
        <dbReference type="SAM" id="Phobius"/>
    </source>
</evidence>
<evidence type="ECO:0000313" key="4">
    <source>
        <dbReference type="Proteomes" id="UP000235371"/>
    </source>
</evidence>
<name>A0A2J6TK42_9HELO</name>
<dbReference type="RefSeq" id="XP_024740285.1">
    <property type="nucleotide sequence ID" value="XM_024885705.1"/>
</dbReference>
<feature type="transmembrane region" description="Helical" evidence="2">
    <location>
        <begin position="12"/>
        <end position="31"/>
    </location>
</feature>
<dbReference type="Proteomes" id="UP000235371">
    <property type="component" value="Unassembled WGS sequence"/>
</dbReference>
<dbReference type="InParanoid" id="A0A2J6TK42"/>
<dbReference type="EMBL" id="KZ613782">
    <property type="protein sequence ID" value="PMD63381.1"/>
    <property type="molecule type" value="Genomic_DNA"/>
</dbReference>
<proteinExistence type="predicted"/>
<feature type="region of interest" description="Disordered" evidence="1">
    <location>
        <begin position="126"/>
        <end position="165"/>
    </location>
</feature>
<dbReference type="GeneID" id="36593782"/>
<evidence type="ECO:0000256" key="1">
    <source>
        <dbReference type="SAM" id="MobiDB-lite"/>
    </source>
</evidence>
<accession>A0A2J6TK42</accession>
<dbReference type="AlphaFoldDB" id="A0A2J6TK42"/>
<keyword evidence="2" id="KW-0472">Membrane</keyword>
<sequence>MLLTSSQVSVAISSFIVFFFTAALFLSGYVLQQQTVRDLRAAIKPQLVRPKPGPDLYLPPQFRDAEYWEARGVVDAARVDEEQGSSEKGARNGAGDSEEKTTDGDEDDMIGATRWQKAARRKKKLMEEKGLKEAQKPIIEEQSGVEEQREVPKPPEKPISRAERRRRIKEQILAEGEGEGFKGYKRRMW</sequence>
<protein>
    <submittedName>
        <fullName evidence="3">Uncharacterized protein</fullName>
    </submittedName>
</protein>
<gene>
    <name evidence="3" type="ORF">K444DRAFT_651393</name>
</gene>
<evidence type="ECO:0000313" key="3">
    <source>
        <dbReference type="EMBL" id="PMD63381.1"/>
    </source>
</evidence>
<reference evidence="3 4" key="1">
    <citation type="submission" date="2016-04" db="EMBL/GenBank/DDBJ databases">
        <title>A degradative enzymes factory behind the ericoid mycorrhizal symbiosis.</title>
        <authorList>
            <consortium name="DOE Joint Genome Institute"/>
            <person name="Martino E."/>
            <person name="Morin E."/>
            <person name="Grelet G."/>
            <person name="Kuo A."/>
            <person name="Kohler A."/>
            <person name="Daghino S."/>
            <person name="Barry K."/>
            <person name="Choi C."/>
            <person name="Cichocki N."/>
            <person name="Clum A."/>
            <person name="Copeland A."/>
            <person name="Hainaut M."/>
            <person name="Haridas S."/>
            <person name="Labutti K."/>
            <person name="Lindquist E."/>
            <person name="Lipzen A."/>
            <person name="Khouja H.-R."/>
            <person name="Murat C."/>
            <person name="Ohm R."/>
            <person name="Olson A."/>
            <person name="Spatafora J."/>
            <person name="Veneault-Fourrey C."/>
            <person name="Henrissat B."/>
            <person name="Grigoriev I."/>
            <person name="Martin F."/>
            <person name="Perotto S."/>
        </authorList>
    </citation>
    <scope>NUCLEOTIDE SEQUENCE [LARGE SCALE GENOMIC DNA]</scope>
    <source>
        <strain evidence="3 4">E</strain>
    </source>
</reference>
<keyword evidence="2" id="KW-0812">Transmembrane</keyword>
<organism evidence="3 4">
    <name type="scientific">Hyaloscypha bicolor E</name>
    <dbReference type="NCBI Taxonomy" id="1095630"/>
    <lineage>
        <taxon>Eukaryota</taxon>
        <taxon>Fungi</taxon>
        <taxon>Dikarya</taxon>
        <taxon>Ascomycota</taxon>
        <taxon>Pezizomycotina</taxon>
        <taxon>Leotiomycetes</taxon>
        <taxon>Helotiales</taxon>
        <taxon>Hyaloscyphaceae</taxon>
        <taxon>Hyaloscypha</taxon>
        <taxon>Hyaloscypha bicolor</taxon>
    </lineage>
</organism>
<dbReference type="OrthoDB" id="5367275at2759"/>
<feature type="compositionally biased region" description="Basic and acidic residues" evidence="1">
    <location>
        <begin position="126"/>
        <end position="139"/>
    </location>
</feature>
<keyword evidence="4" id="KW-1185">Reference proteome</keyword>